<gene>
    <name evidence="13" type="ORF">CSUB01_09311</name>
</gene>
<dbReference type="InterPro" id="IPR020846">
    <property type="entry name" value="MFS_dom"/>
</dbReference>
<dbReference type="GO" id="GO:0022857">
    <property type="term" value="F:transmembrane transporter activity"/>
    <property type="evidence" value="ECO:0007669"/>
    <property type="project" value="InterPro"/>
</dbReference>
<feature type="transmembrane region" description="Helical" evidence="11">
    <location>
        <begin position="295"/>
        <end position="319"/>
    </location>
</feature>
<feature type="compositionally biased region" description="Low complexity" evidence="10">
    <location>
        <begin position="204"/>
        <end position="215"/>
    </location>
</feature>
<feature type="transmembrane region" description="Helical" evidence="11">
    <location>
        <begin position="454"/>
        <end position="473"/>
    </location>
</feature>
<evidence type="ECO:0000256" key="7">
    <source>
        <dbReference type="ARBA" id="ARBA00057269"/>
    </source>
</evidence>
<evidence type="ECO:0000256" key="8">
    <source>
        <dbReference type="ARBA" id="ARBA00069956"/>
    </source>
</evidence>
<evidence type="ECO:0000259" key="12">
    <source>
        <dbReference type="PROSITE" id="PS50850"/>
    </source>
</evidence>
<dbReference type="CDD" id="cd17502">
    <property type="entry name" value="MFS_Azr1_MDR_like"/>
    <property type="match status" value="1"/>
</dbReference>
<dbReference type="Proteomes" id="UP000027238">
    <property type="component" value="Unassembled WGS sequence"/>
</dbReference>
<name>A0A066X4U0_COLSU</name>
<feature type="transmembrane region" description="Helical" evidence="11">
    <location>
        <begin position="391"/>
        <end position="412"/>
    </location>
</feature>
<evidence type="ECO:0000256" key="9">
    <source>
        <dbReference type="ARBA" id="ARBA00083178"/>
    </source>
</evidence>
<feature type="compositionally biased region" description="Low complexity" evidence="10">
    <location>
        <begin position="239"/>
        <end position="250"/>
    </location>
</feature>
<dbReference type="Gene3D" id="1.20.1250.20">
    <property type="entry name" value="MFS general substrate transporter like domains"/>
    <property type="match status" value="1"/>
</dbReference>
<dbReference type="HOGENOM" id="CLU_349166_0_0_1"/>
<feature type="transmembrane region" description="Helical" evidence="11">
    <location>
        <begin position="596"/>
        <end position="614"/>
    </location>
</feature>
<evidence type="ECO:0000256" key="10">
    <source>
        <dbReference type="SAM" id="MobiDB-lite"/>
    </source>
</evidence>
<feature type="transmembrane region" description="Helical" evidence="11">
    <location>
        <begin position="681"/>
        <end position="706"/>
    </location>
</feature>
<dbReference type="InterPro" id="IPR011701">
    <property type="entry name" value="MFS"/>
</dbReference>
<evidence type="ECO:0000313" key="14">
    <source>
        <dbReference type="Proteomes" id="UP000027238"/>
    </source>
</evidence>
<dbReference type="PANTHER" id="PTHR23501">
    <property type="entry name" value="MAJOR FACILITATOR SUPERFAMILY"/>
    <property type="match status" value="1"/>
</dbReference>
<feature type="transmembrane region" description="Helical" evidence="11">
    <location>
        <begin position="517"/>
        <end position="536"/>
    </location>
</feature>
<feature type="transmembrane region" description="Helical" evidence="11">
    <location>
        <begin position="419"/>
        <end position="442"/>
    </location>
</feature>
<protein>
    <recommendedName>
        <fullName evidence="8">Efflux pump dotC</fullName>
    </recommendedName>
    <alternativeName>
        <fullName evidence="9">Dothistromin biosynthesis protein C</fullName>
    </alternativeName>
</protein>
<dbReference type="FunFam" id="1.20.1250.20:FF:000196">
    <property type="entry name" value="MFS toxin efflux pump (AflT)"/>
    <property type="match status" value="1"/>
</dbReference>
<dbReference type="FunFam" id="1.20.1720.10:FF:000014">
    <property type="entry name" value="MFS drug transporter, putative"/>
    <property type="match status" value="1"/>
</dbReference>
<keyword evidence="4 11" id="KW-0812">Transmembrane</keyword>
<dbReference type="GO" id="GO:0005886">
    <property type="term" value="C:plasma membrane"/>
    <property type="evidence" value="ECO:0007669"/>
    <property type="project" value="TreeGrafter"/>
</dbReference>
<feature type="transmembrane region" description="Helical" evidence="11">
    <location>
        <begin position="331"/>
        <end position="350"/>
    </location>
</feature>
<dbReference type="eggNOG" id="KOG0254">
    <property type="taxonomic scope" value="Eukaryota"/>
</dbReference>
<dbReference type="PRINTS" id="PR01036">
    <property type="entry name" value="TCRTETB"/>
</dbReference>
<evidence type="ECO:0000256" key="11">
    <source>
        <dbReference type="SAM" id="Phobius"/>
    </source>
</evidence>
<evidence type="ECO:0000256" key="4">
    <source>
        <dbReference type="ARBA" id="ARBA00022692"/>
    </source>
</evidence>
<feature type="transmembrane region" description="Helical" evidence="11">
    <location>
        <begin position="765"/>
        <end position="783"/>
    </location>
</feature>
<feature type="transmembrane region" description="Helical" evidence="11">
    <location>
        <begin position="485"/>
        <end position="505"/>
    </location>
</feature>
<dbReference type="GO" id="GO:0005774">
    <property type="term" value="C:vacuolar membrane"/>
    <property type="evidence" value="ECO:0007669"/>
    <property type="project" value="UniProtKB-SubCell"/>
</dbReference>
<dbReference type="InterPro" id="IPR036259">
    <property type="entry name" value="MFS_trans_sf"/>
</dbReference>
<feature type="compositionally biased region" description="Basic and acidic residues" evidence="10">
    <location>
        <begin position="217"/>
        <end position="232"/>
    </location>
</feature>
<dbReference type="SUPFAM" id="SSF103473">
    <property type="entry name" value="MFS general substrate transporter"/>
    <property type="match status" value="2"/>
</dbReference>
<dbReference type="OMA" id="GCTMMPL"/>
<comment type="subcellular location">
    <subcellularLocation>
        <location evidence="1">Vacuole membrane</location>
        <topology evidence="1">Multi-pass membrane protein</topology>
    </subcellularLocation>
</comment>
<evidence type="ECO:0000256" key="5">
    <source>
        <dbReference type="ARBA" id="ARBA00022989"/>
    </source>
</evidence>
<proteinExistence type="inferred from homology"/>
<keyword evidence="14" id="KW-1185">Reference proteome</keyword>
<dbReference type="PANTHER" id="PTHR23501:SF102">
    <property type="entry name" value="DRUG TRANSPORTER, PUTATIVE (AFU_ORTHOLOGUE AFUA_3G08530)-RELATED"/>
    <property type="match status" value="1"/>
</dbReference>
<dbReference type="EMBL" id="JMSE01001312">
    <property type="protein sequence ID" value="KDN62664.1"/>
    <property type="molecule type" value="Genomic_DNA"/>
</dbReference>
<feature type="transmembrane region" description="Helical" evidence="11">
    <location>
        <begin position="362"/>
        <end position="385"/>
    </location>
</feature>
<evidence type="ECO:0000313" key="13">
    <source>
        <dbReference type="EMBL" id="KDN62664.1"/>
    </source>
</evidence>
<dbReference type="PROSITE" id="PS50850">
    <property type="entry name" value="MFS"/>
    <property type="match status" value="1"/>
</dbReference>
<evidence type="ECO:0000256" key="6">
    <source>
        <dbReference type="ARBA" id="ARBA00023136"/>
    </source>
</evidence>
<organism evidence="13 14">
    <name type="scientific">Colletotrichum sublineola</name>
    <name type="common">Sorghum anthracnose fungus</name>
    <dbReference type="NCBI Taxonomy" id="1173701"/>
    <lineage>
        <taxon>Eukaryota</taxon>
        <taxon>Fungi</taxon>
        <taxon>Dikarya</taxon>
        <taxon>Ascomycota</taxon>
        <taxon>Pezizomycotina</taxon>
        <taxon>Sordariomycetes</taxon>
        <taxon>Hypocreomycetidae</taxon>
        <taxon>Glomerellales</taxon>
        <taxon>Glomerellaceae</taxon>
        <taxon>Colletotrichum</taxon>
        <taxon>Colletotrichum graminicola species complex</taxon>
    </lineage>
</organism>
<accession>A0A066X4U0</accession>
<sequence length="807" mass="86585">MYNIGLRAHIPNIPSAKRDAQCACVPIQGFREHRHELGRPPDATGVSKPSSQPSALRVFTCASPDETNIQRAARFTHFDPGAGRLAFHLSGLVYRPVVSSKHGKAKSQRADVGKSESTWYKQNLPRLSFDLRASCSPCGLLACSNYPREDEPERSHEQRMECSGRRYEDQQPVPMTAKDLYEVHDDEKVDDIERVAGSQTDRGSTTTTIADSATIRGPHDGAGDDVTARDAKPGVPPNDATAATDMGDTAAETKGLAATGGGDDDDAQGPRPSPGAADDDDDDDEDSGRTKLETLLIMLSLCAALFLAALDVTIITTAVPTIAEEFNSNIGYIWIGSAYLLANAAFVPTWGKISDIWGRKPVLLLAVGVFWVGSLICGLATSMGMLIGARAIQGMGGGGIIVLVNICISDLFSMRQRGVYFGVLGMVWAVASAVGPVVGGVFTSEVTWRWCFYINLPISGVGIVVLFFVLKLHNPRTPALEGLRAIDWVGTLTIIGGTLMFLFGLEFGGVSYPWSSPTVICLLVFGALTIGLFVVNECKYARYPVIPMHLFRSRSNVAAFATSFCHAFVFISGSYWLPLYFQGVQGVSSLLSGVYLLPYVLSLSLMSAFAGVLIRKTGNYVHLIVGGMLVATVGFGLFYDLPADRRLAKIILYQVVAGLGIGPNFQAPLIAVQTSVEPRDIAAATSAFGFIRQMGTSISVVIGGVVFNNEMQKQNPRLRERLGPDLADMLSGSSAASSVGIVAGLRGDEGRVARGAYLTGLKTMYIVYVAFAALGLVMSLFVGQKQLSKKHTEHKTGLKTLRSRSGR</sequence>
<comment type="caution">
    <text evidence="13">The sequence shown here is derived from an EMBL/GenBank/DDBJ whole genome shotgun (WGS) entry which is preliminary data.</text>
</comment>
<keyword evidence="5 11" id="KW-1133">Transmembrane helix</keyword>
<dbReference type="Gene3D" id="1.20.1720.10">
    <property type="entry name" value="Multidrug resistance protein D"/>
    <property type="match status" value="1"/>
</dbReference>
<keyword evidence="6 11" id="KW-0472">Membrane</keyword>
<feature type="transmembrane region" description="Helical" evidence="11">
    <location>
        <begin position="557"/>
        <end position="576"/>
    </location>
</feature>
<feature type="transmembrane region" description="Helical" evidence="11">
    <location>
        <begin position="621"/>
        <end position="639"/>
    </location>
</feature>
<comment type="function">
    <text evidence="7">Efflux pump; part of the gene cluster that mediates the biosynthesis of dothistromin (DOTH), a polyketide toxin very similar in structure to the aflatoxin precursor, versicolorin B. One function of dotC may be to transport early-stage dothistromin biosynthetic intermediates from the cytoplasm into vacuoles, thereby affecting the rate of dothistromin production.</text>
</comment>
<feature type="region of interest" description="Disordered" evidence="10">
    <location>
        <begin position="148"/>
        <end position="174"/>
    </location>
</feature>
<evidence type="ECO:0000256" key="3">
    <source>
        <dbReference type="ARBA" id="ARBA00022448"/>
    </source>
</evidence>
<reference evidence="14" key="1">
    <citation type="journal article" date="2014" name="Genome Announc.">
        <title>Draft genome sequence of Colletotrichum sublineola, a destructive pathogen of cultivated sorghum.</title>
        <authorList>
            <person name="Baroncelli R."/>
            <person name="Sanz-Martin J.M."/>
            <person name="Rech G.E."/>
            <person name="Sukno S.A."/>
            <person name="Thon M.R."/>
        </authorList>
    </citation>
    <scope>NUCLEOTIDE SEQUENCE [LARGE SCALE GENOMIC DNA]</scope>
    <source>
        <strain evidence="14">TX430BB</strain>
    </source>
</reference>
<comment type="similarity">
    <text evidence="2">Belongs to the major facilitator superfamily. TCR/Tet family.</text>
</comment>
<dbReference type="OrthoDB" id="10021397at2759"/>
<feature type="region of interest" description="Disordered" evidence="10">
    <location>
        <begin position="193"/>
        <end position="287"/>
    </location>
</feature>
<feature type="compositionally biased region" description="Basic and acidic residues" evidence="10">
    <location>
        <begin position="148"/>
        <end position="169"/>
    </location>
</feature>
<evidence type="ECO:0000256" key="2">
    <source>
        <dbReference type="ARBA" id="ARBA00007520"/>
    </source>
</evidence>
<dbReference type="AlphaFoldDB" id="A0A066X4U0"/>
<feature type="domain" description="Major facilitator superfamily (MFS) profile" evidence="12">
    <location>
        <begin position="297"/>
        <end position="787"/>
    </location>
</feature>
<keyword evidence="3" id="KW-0813">Transport</keyword>
<dbReference type="Pfam" id="PF07690">
    <property type="entry name" value="MFS_1"/>
    <property type="match status" value="1"/>
</dbReference>
<evidence type="ECO:0000256" key="1">
    <source>
        <dbReference type="ARBA" id="ARBA00004128"/>
    </source>
</evidence>
<feature type="compositionally biased region" description="Acidic residues" evidence="10">
    <location>
        <begin position="277"/>
        <end position="286"/>
    </location>
</feature>